<dbReference type="GO" id="GO:0016740">
    <property type="term" value="F:transferase activity"/>
    <property type="evidence" value="ECO:0007669"/>
    <property type="project" value="UniProtKB-KW"/>
</dbReference>
<dbReference type="RefSeq" id="WP_090347261.1">
    <property type="nucleotide sequence ID" value="NZ_LT629751.1"/>
</dbReference>
<dbReference type="SUPFAM" id="SSF52833">
    <property type="entry name" value="Thioredoxin-like"/>
    <property type="match status" value="1"/>
</dbReference>
<dbReference type="Gene3D" id="1.20.1050.10">
    <property type="match status" value="1"/>
</dbReference>
<dbReference type="Gene3D" id="3.40.30.10">
    <property type="entry name" value="Glutaredoxin"/>
    <property type="match status" value="1"/>
</dbReference>
<dbReference type="AlphaFoldDB" id="A0A1H1LS76"/>
<name>A0A1H1LS76_9PSED</name>
<dbReference type="STRING" id="1392877.SAMN05216221_0271"/>
<organism evidence="3 4">
    <name type="scientific">Pseudomonas oryzae</name>
    <dbReference type="NCBI Taxonomy" id="1392877"/>
    <lineage>
        <taxon>Bacteria</taxon>
        <taxon>Pseudomonadati</taxon>
        <taxon>Pseudomonadota</taxon>
        <taxon>Gammaproteobacteria</taxon>
        <taxon>Pseudomonadales</taxon>
        <taxon>Pseudomonadaceae</taxon>
        <taxon>Pseudomonas</taxon>
    </lineage>
</organism>
<dbReference type="SUPFAM" id="SSF47616">
    <property type="entry name" value="GST C-terminal domain-like"/>
    <property type="match status" value="1"/>
</dbReference>
<evidence type="ECO:0000313" key="3">
    <source>
        <dbReference type="EMBL" id="SDR77192.1"/>
    </source>
</evidence>
<dbReference type="SFLD" id="SFLDS00019">
    <property type="entry name" value="Glutathione_Transferase_(cytos"/>
    <property type="match status" value="1"/>
</dbReference>
<dbReference type="PANTHER" id="PTHR44051:SF8">
    <property type="entry name" value="GLUTATHIONE S-TRANSFERASE GSTA"/>
    <property type="match status" value="1"/>
</dbReference>
<dbReference type="PROSITE" id="PS50404">
    <property type="entry name" value="GST_NTER"/>
    <property type="match status" value="1"/>
</dbReference>
<dbReference type="EMBL" id="LT629751">
    <property type="protein sequence ID" value="SDR77192.1"/>
    <property type="molecule type" value="Genomic_DNA"/>
</dbReference>
<dbReference type="OrthoDB" id="8772754at2"/>
<dbReference type="InterPro" id="IPR010987">
    <property type="entry name" value="Glutathione-S-Trfase_C-like"/>
</dbReference>
<dbReference type="NCBIfam" id="NF007831">
    <property type="entry name" value="PRK10542.1"/>
    <property type="match status" value="1"/>
</dbReference>
<dbReference type="CDD" id="cd03188">
    <property type="entry name" value="GST_C_Beta"/>
    <property type="match status" value="1"/>
</dbReference>
<dbReference type="CDD" id="cd03057">
    <property type="entry name" value="GST_N_Beta"/>
    <property type="match status" value="1"/>
</dbReference>
<dbReference type="InterPro" id="IPR036249">
    <property type="entry name" value="Thioredoxin-like_sf"/>
</dbReference>
<proteinExistence type="predicted"/>
<dbReference type="InterPro" id="IPR036282">
    <property type="entry name" value="Glutathione-S-Trfase_C_sf"/>
</dbReference>
<protein>
    <submittedName>
        <fullName evidence="3">Glutathione S-transferase</fullName>
    </submittedName>
</protein>
<feature type="domain" description="GST C-terminal" evidence="2">
    <location>
        <begin position="87"/>
        <end position="202"/>
    </location>
</feature>
<keyword evidence="4" id="KW-1185">Reference proteome</keyword>
<dbReference type="Proteomes" id="UP000243359">
    <property type="component" value="Chromosome I"/>
</dbReference>
<gene>
    <name evidence="3" type="ORF">SAMN05216221_0271</name>
</gene>
<dbReference type="InterPro" id="IPR040079">
    <property type="entry name" value="Glutathione_S-Trfase"/>
</dbReference>
<dbReference type="Pfam" id="PF00043">
    <property type="entry name" value="GST_C"/>
    <property type="match status" value="1"/>
</dbReference>
<evidence type="ECO:0000313" key="4">
    <source>
        <dbReference type="Proteomes" id="UP000243359"/>
    </source>
</evidence>
<dbReference type="SFLD" id="SFLDG01150">
    <property type="entry name" value="Main.1:_Beta-like"/>
    <property type="match status" value="1"/>
</dbReference>
<feature type="domain" description="GST N-terminal" evidence="1">
    <location>
        <begin position="1"/>
        <end position="81"/>
    </location>
</feature>
<evidence type="ECO:0000259" key="2">
    <source>
        <dbReference type="PROSITE" id="PS50405"/>
    </source>
</evidence>
<dbReference type="PROSITE" id="PS50405">
    <property type="entry name" value="GST_CTER"/>
    <property type="match status" value="1"/>
</dbReference>
<dbReference type="PANTHER" id="PTHR44051">
    <property type="entry name" value="GLUTATHIONE S-TRANSFERASE-RELATED"/>
    <property type="match status" value="1"/>
</dbReference>
<keyword evidence="3" id="KW-0808">Transferase</keyword>
<reference evidence="4" key="1">
    <citation type="submission" date="2016-10" db="EMBL/GenBank/DDBJ databases">
        <authorList>
            <person name="Varghese N."/>
            <person name="Submissions S."/>
        </authorList>
    </citation>
    <scope>NUCLEOTIDE SEQUENCE [LARGE SCALE GENOMIC DNA]</scope>
    <source>
        <strain evidence="4">KCTC 32247</strain>
    </source>
</reference>
<dbReference type="InterPro" id="IPR004045">
    <property type="entry name" value="Glutathione_S-Trfase_N"/>
</dbReference>
<dbReference type="Pfam" id="PF13409">
    <property type="entry name" value="GST_N_2"/>
    <property type="match status" value="1"/>
</dbReference>
<dbReference type="SFLD" id="SFLDG00358">
    <property type="entry name" value="Main_(cytGST)"/>
    <property type="match status" value="1"/>
</dbReference>
<sequence length="202" mass="22729">MKLYYTPGACSLAPHIVLCELGLDHELVKVDLRTHTVAGGGDFYAINPKGYVPALELEYDQVLTEDAVILQYLAELRPGAGLLPPAGSMERWRVLEWLNFISSELHKGLGTLFNPAVTPEWRQAVLERVNRRLDMVNQTLKGNAFLCGRHFTVADAYLFTIVSWTGFMKIDLAPWPELADYQARMAERPAVQQAMREEGLLQ</sequence>
<accession>A0A1H1LS76</accession>
<evidence type="ECO:0000259" key="1">
    <source>
        <dbReference type="PROSITE" id="PS50404"/>
    </source>
</evidence>
<dbReference type="InterPro" id="IPR004046">
    <property type="entry name" value="GST_C"/>
</dbReference>